<comment type="caution">
    <text evidence="1">The sequence shown here is derived from an EMBL/GenBank/DDBJ whole genome shotgun (WGS) entry which is preliminary data.</text>
</comment>
<accession>A0A828Y1W8</accession>
<dbReference type="RefSeq" id="WP_004768098.1">
    <property type="nucleotide sequence ID" value="NZ_AKWH02000052.1"/>
</dbReference>
<organism evidence="1 2">
    <name type="scientific">Leptospira kirschneri str. 200802841</name>
    <dbReference type="NCBI Taxonomy" id="1193047"/>
    <lineage>
        <taxon>Bacteria</taxon>
        <taxon>Pseudomonadati</taxon>
        <taxon>Spirochaetota</taxon>
        <taxon>Spirochaetia</taxon>
        <taxon>Leptospirales</taxon>
        <taxon>Leptospiraceae</taxon>
        <taxon>Leptospira</taxon>
    </lineage>
</organism>
<keyword evidence="2" id="KW-1185">Reference proteome</keyword>
<dbReference type="Gene3D" id="2.20.110.10">
    <property type="entry name" value="Histone H3 K4-specific methyltransferase SET7/9 N-terminal domain"/>
    <property type="match status" value="1"/>
</dbReference>
<proteinExistence type="predicted"/>
<name>A0A828Y1W8_9LEPT</name>
<dbReference type="EMBL" id="AKWH02000052">
    <property type="protein sequence ID" value="EKO50793.1"/>
    <property type="molecule type" value="Genomic_DNA"/>
</dbReference>
<gene>
    <name evidence="1" type="ORF">LEP1GSC131_3257</name>
</gene>
<evidence type="ECO:0000313" key="1">
    <source>
        <dbReference type="EMBL" id="EKO50793.1"/>
    </source>
</evidence>
<protein>
    <recommendedName>
        <fullName evidence="3">MORN repeat protein</fullName>
    </recommendedName>
</protein>
<evidence type="ECO:0008006" key="3">
    <source>
        <dbReference type="Google" id="ProtNLM"/>
    </source>
</evidence>
<reference evidence="1" key="1">
    <citation type="submission" date="2012-10" db="EMBL/GenBank/DDBJ databases">
        <authorList>
            <person name="Harkins D.M."/>
            <person name="Durkin A.S."/>
            <person name="Brinkac L.M."/>
            <person name="Selengut J.D."/>
            <person name="Sanka R."/>
            <person name="DePew J."/>
            <person name="Purushe J."/>
            <person name="Picardeau M."/>
            <person name="Werts C."/>
            <person name="Goarant C."/>
            <person name="Vinetz J.M."/>
            <person name="Sutton G.G."/>
            <person name="Nelson W.C."/>
            <person name="Fouts D.E."/>
        </authorList>
    </citation>
    <scope>NUCLEOTIDE SEQUENCE [LARGE SCALE GENOMIC DNA]</scope>
    <source>
        <strain evidence="1">200802841</strain>
    </source>
</reference>
<dbReference type="SUPFAM" id="SSF82185">
    <property type="entry name" value="Histone H3 K4-specific methyltransferase SET7/9 N-terminal domain"/>
    <property type="match status" value="1"/>
</dbReference>
<dbReference type="AlphaFoldDB" id="A0A828Y1W8"/>
<sequence>MDGNIEYKGEFKDTRFHGKGTSYKNGKVVQSGNWEVGSYRDPKDKDAWDKFKKMNKDIERKMKEAGTMDYMHVPIRK</sequence>
<evidence type="ECO:0000313" key="2">
    <source>
        <dbReference type="Proteomes" id="UP000006339"/>
    </source>
</evidence>
<dbReference type="Proteomes" id="UP000006339">
    <property type="component" value="Unassembled WGS sequence"/>
</dbReference>